<feature type="transmembrane region" description="Helical" evidence="2">
    <location>
        <begin position="236"/>
        <end position="258"/>
    </location>
</feature>
<name>A0AAJ0GXJ1_9PEZI</name>
<organism evidence="3 4">
    <name type="scientific">Chaetomium strumarium</name>
    <dbReference type="NCBI Taxonomy" id="1170767"/>
    <lineage>
        <taxon>Eukaryota</taxon>
        <taxon>Fungi</taxon>
        <taxon>Dikarya</taxon>
        <taxon>Ascomycota</taxon>
        <taxon>Pezizomycotina</taxon>
        <taxon>Sordariomycetes</taxon>
        <taxon>Sordariomycetidae</taxon>
        <taxon>Sordariales</taxon>
        <taxon>Chaetomiaceae</taxon>
        <taxon>Chaetomium</taxon>
    </lineage>
</organism>
<feature type="compositionally biased region" description="Basic and acidic residues" evidence="1">
    <location>
        <begin position="7"/>
        <end position="23"/>
    </location>
</feature>
<dbReference type="AlphaFoldDB" id="A0AAJ0GXJ1"/>
<comment type="caution">
    <text evidence="3">The sequence shown here is derived from an EMBL/GenBank/DDBJ whole genome shotgun (WGS) entry which is preliminary data.</text>
</comment>
<keyword evidence="2" id="KW-0472">Membrane</keyword>
<reference evidence="3" key="2">
    <citation type="submission" date="2023-06" db="EMBL/GenBank/DDBJ databases">
        <authorList>
            <consortium name="Lawrence Berkeley National Laboratory"/>
            <person name="Mondo S.J."/>
            <person name="Hensen N."/>
            <person name="Bonometti L."/>
            <person name="Westerberg I."/>
            <person name="Brannstrom I.O."/>
            <person name="Guillou S."/>
            <person name="Cros-Aarteil S."/>
            <person name="Calhoun S."/>
            <person name="Haridas S."/>
            <person name="Kuo A."/>
            <person name="Pangilinan J."/>
            <person name="Riley R."/>
            <person name="Labutti K."/>
            <person name="Andreopoulos B."/>
            <person name="Lipzen A."/>
            <person name="Chen C."/>
            <person name="Yanf M."/>
            <person name="Daum C."/>
            <person name="Ng V."/>
            <person name="Clum A."/>
            <person name="Steindorff A."/>
            <person name="Ohm R."/>
            <person name="Martin F."/>
            <person name="Silar P."/>
            <person name="Natvig D."/>
            <person name="Lalanne C."/>
            <person name="Gautier V."/>
            <person name="Ament-Velasquez S.L."/>
            <person name="Kruys A."/>
            <person name="Hutchinson M.I."/>
            <person name="Powell A.J."/>
            <person name="Barry K."/>
            <person name="Miller A.N."/>
            <person name="Grigoriev I.V."/>
            <person name="Debuchy R."/>
            <person name="Gladieux P."/>
            <person name="Thoren M.H."/>
            <person name="Johannesson H."/>
        </authorList>
    </citation>
    <scope>NUCLEOTIDE SEQUENCE</scope>
    <source>
        <strain evidence="3">CBS 333.67</strain>
    </source>
</reference>
<dbReference type="GeneID" id="87886183"/>
<dbReference type="EMBL" id="JAUDZG010000002">
    <property type="protein sequence ID" value="KAK3307949.1"/>
    <property type="molecule type" value="Genomic_DNA"/>
</dbReference>
<keyword evidence="2" id="KW-1133">Transmembrane helix</keyword>
<dbReference type="RefSeq" id="XP_062723729.1">
    <property type="nucleotide sequence ID" value="XM_062867354.1"/>
</dbReference>
<evidence type="ECO:0000256" key="1">
    <source>
        <dbReference type="SAM" id="MobiDB-lite"/>
    </source>
</evidence>
<feature type="region of interest" description="Disordered" evidence="1">
    <location>
        <begin position="171"/>
        <end position="229"/>
    </location>
</feature>
<feature type="compositionally biased region" description="Low complexity" evidence="1">
    <location>
        <begin position="171"/>
        <end position="200"/>
    </location>
</feature>
<dbReference type="Proteomes" id="UP001273166">
    <property type="component" value="Unassembled WGS sequence"/>
</dbReference>
<evidence type="ECO:0000313" key="4">
    <source>
        <dbReference type="Proteomes" id="UP001273166"/>
    </source>
</evidence>
<sequence>MMSQHSQGDKSTGDNQHPKEDAPRGPFVVLGRSALVTSSLPNPASTAFPRYLEGREAITALSTCGFRDGDPAKSWVAPDGFNCRVDTLHGIWGFSQQPSSPPPTAAWAASASTLARVGQAAPRGGQQLNAVFCSTASLIFGPDQTYDYVDCARSAGRATYLVVPIAVPATTTPSSRPSASPSSLSLPTSTTTPSPMSSPSGLNYKSTENGSDSGFEDSNSSPSSGGRENAGNTGAIIGGAIGGLALVVGCIIAVVYLLRNNLARRREAGAAEASTLEDKCPSAGRWDQEVWAKMQYEQSGRWELPVYDHHGEPPVLPPAELPAQQ</sequence>
<evidence type="ECO:0000256" key="2">
    <source>
        <dbReference type="SAM" id="Phobius"/>
    </source>
</evidence>
<evidence type="ECO:0000313" key="3">
    <source>
        <dbReference type="EMBL" id="KAK3307949.1"/>
    </source>
</evidence>
<gene>
    <name evidence="3" type="ORF">B0T15DRAFT_499842</name>
</gene>
<reference evidence="3" key="1">
    <citation type="journal article" date="2023" name="Mol. Phylogenet. Evol.">
        <title>Genome-scale phylogeny and comparative genomics of the fungal order Sordariales.</title>
        <authorList>
            <person name="Hensen N."/>
            <person name="Bonometti L."/>
            <person name="Westerberg I."/>
            <person name="Brannstrom I.O."/>
            <person name="Guillou S."/>
            <person name="Cros-Aarteil S."/>
            <person name="Calhoun S."/>
            <person name="Haridas S."/>
            <person name="Kuo A."/>
            <person name="Mondo S."/>
            <person name="Pangilinan J."/>
            <person name="Riley R."/>
            <person name="LaButti K."/>
            <person name="Andreopoulos B."/>
            <person name="Lipzen A."/>
            <person name="Chen C."/>
            <person name="Yan M."/>
            <person name="Daum C."/>
            <person name="Ng V."/>
            <person name="Clum A."/>
            <person name="Steindorff A."/>
            <person name="Ohm R.A."/>
            <person name="Martin F."/>
            <person name="Silar P."/>
            <person name="Natvig D.O."/>
            <person name="Lalanne C."/>
            <person name="Gautier V."/>
            <person name="Ament-Velasquez S.L."/>
            <person name="Kruys A."/>
            <person name="Hutchinson M.I."/>
            <person name="Powell A.J."/>
            <person name="Barry K."/>
            <person name="Miller A.N."/>
            <person name="Grigoriev I.V."/>
            <person name="Debuchy R."/>
            <person name="Gladieux P."/>
            <person name="Hiltunen Thoren M."/>
            <person name="Johannesson H."/>
        </authorList>
    </citation>
    <scope>NUCLEOTIDE SEQUENCE</scope>
    <source>
        <strain evidence="3">CBS 333.67</strain>
    </source>
</reference>
<feature type="region of interest" description="Disordered" evidence="1">
    <location>
        <begin position="1"/>
        <end position="25"/>
    </location>
</feature>
<accession>A0AAJ0GXJ1</accession>
<proteinExistence type="predicted"/>
<keyword evidence="2" id="KW-0812">Transmembrane</keyword>
<feature type="non-terminal residue" evidence="3">
    <location>
        <position position="325"/>
    </location>
</feature>
<protein>
    <submittedName>
        <fullName evidence="3">Uncharacterized protein</fullName>
    </submittedName>
</protein>
<keyword evidence="4" id="KW-1185">Reference proteome</keyword>
<feature type="compositionally biased region" description="Polar residues" evidence="1">
    <location>
        <begin position="201"/>
        <end position="229"/>
    </location>
</feature>